<evidence type="ECO:0000313" key="2">
    <source>
        <dbReference type="Proteomes" id="UP000691718"/>
    </source>
</evidence>
<proteinExistence type="predicted"/>
<dbReference type="Proteomes" id="UP000691718">
    <property type="component" value="Unassembled WGS sequence"/>
</dbReference>
<dbReference type="AlphaFoldDB" id="A0A8S3YBI8"/>
<evidence type="ECO:0000313" key="1">
    <source>
        <dbReference type="EMBL" id="CAG5058832.1"/>
    </source>
</evidence>
<accession>A0A8S3YBI8</accession>
<dbReference type="EMBL" id="CAJQZP010001686">
    <property type="protein sequence ID" value="CAG5058832.1"/>
    <property type="molecule type" value="Genomic_DNA"/>
</dbReference>
<comment type="caution">
    <text evidence="1">The sequence shown here is derived from an EMBL/GenBank/DDBJ whole genome shotgun (WGS) entry which is preliminary data.</text>
</comment>
<protein>
    <submittedName>
        <fullName evidence="1">(apollo) hypothetical protein</fullName>
    </submittedName>
</protein>
<sequence length="128" mass="14952">MKTLRWLLGVTKLDKICNGCVRGKLSVRDIAFRLRKEQNVLVCTLKHRPLNYIEIKAQKIGQAEIDLRIWSTKHLSTCKLKIMRCITNWKSEKQTPLPSGSNNCTEERKRETHCDINQKQSNARNYIL</sequence>
<keyword evidence="2" id="KW-1185">Reference proteome</keyword>
<reference evidence="1" key="1">
    <citation type="submission" date="2021-04" db="EMBL/GenBank/DDBJ databases">
        <authorList>
            <person name="Tunstrom K."/>
        </authorList>
    </citation>
    <scope>NUCLEOTIDE SEQUENCE</scope>
</reference>
<name>A0A8S3YBI8_PARAO</name>
<organism evidence="1 2">
    <name type="scientific">Parnassius apollo</name>
    <name type="common">Apollo butterfly</name>
    <name type="synonym">Papilio apollo</name>
    <dbReference type="NCBI Taxonomy" id="110799"/>
    <lineage>
        <taxon>Eukaryota</taxon>
        <taxon>Metazoa</taxon>
        <taxon>Ecdysozoa</taxon>
        <taxon>Arthropoda</taxon>
        <taxon>Hexapoda</taxon>
        <taxon>Insecta</taxon>
        <taxon>Pterygota</taxon>
        <taxon>Neoptera</taxon>
        <taxon>Endopterygota</taxon>
        <taxon>Lepidoptera</taxon>
        <taxon>Glossata</taxon>
        <taxon>Ditrysia</taxon>
        <taxon>Papilionoidea</taxon>
        <taxon>Papilionidae</taxon>
        <taxon>Parnassiinae</taxon>
        <taxon>Parnassini</taxon>
        <taxon>Parnassius</taxon>
        <taxon>Parnassius</taxon>
    </lineage>
</organism>
<gene>
    <name evidence="1" type="ORF">PAPOLLO_LOCUS27738</name>
</gene>